<organism evidence="2 3">
    <name type="scientific">Paxillus involutus ATCC 200175</name>
    <dbReference type="NCBI Taxonomy" id="664439"/>
    <lineage>
        <taxon>Eukaryota</taxon>
        <taxon>Fungi</taxon>
        <taxon>Dikarya</taxon>
        <taxon>Basidiomycota</taxon>
        <taxon>Agaricomycotina</taxon>
        <taxon>Agaricomycetes</taxon>
        <taxon>Agaricomycetidae</taxon>
        <taxon>Boletales</taxon>
        <taxon>Paxilineae</taxon>
        <taxon>Paxillaceae</taxon>
        <taxon>Paxillus</taxon>
    </lineage>
</organism>
<gene>
    <name evidence="2" type="ORF">PAXINDRAFT_168832</name>
</gene>
<evidence type="ECO:0000256" key="1">
    <source>
        <dbReference type="SAM" id="Phobius"/>
    </source>
</evidence>
<keyword evidence="1" id="KW-1133">Transmembrane helix</keyword>
<reference evidence="3" key="2">
    <citation type="submission" date="2015-01" db="EMBL/GenBank/DDBJ databases">
        <title>Evolutionary Origins and Diversification of the Mycorrhizal Mutualists.</title>
        <authorList>
            <consortium name="DOE Joint Genome Institute"/>
            <consortium name="Mycorrhizal Genomics Consortium"/>
            <person name="Kohler A."/>
            <person name="Kuo A."/>
            <person name="Nagy L.G."/>
            <person name="Floudas D."/>
            <person name="Copeland A."/>
            <person name="Barry K.W."/>
            <person name="Cichocki N."/>
            <person name="Veneault-Fourrey C."/>
            <person name="LaButti K."/>
            <person name="Lindquist E.A."/>
            <person name="Lipzen A."/>
            <person name="Lundell T."/>
            <person name="Morin E."/>
            <person name="Murat C."/>
            <person name="Riley R."/>
            <person name="Ohm R."/>
            <person name="Sun H."/>
            <person name="Tunlid A."/>
            <person name="Henrissat B."/>
            <person name="Grigoriev I.V."/>
            <person name="Hibbett D.S."/>
            <person name="Martin F."/>
        </authorList>
    </citation>
    <scope>NUCLEOTIDE SEQUENCE [LARGE SCALE GENOMIC DNA]</scope>
    <source>
        <strain evidence="3">ATCC 200175</strain>
    </source>
</reference>
<accession>A0A0C9U8X1</accession>
<dbReference type="HOGENOM" id="CLU_1082216_0_0_1"/>
<dbReference type="Proteomes" id="UP000053647">
    <property type="component" value="Unassembled WGS sequence"/>
</dbReference>
<sequence>MVIFLAVTGFTSAAPTPETRPHHITTPTQGRMPSLFPGSPPLARAVPCSESSQDIAPDDAALPPAASPSEALELHANLTSAIGPGAGAEVGTGPGSMLALGAQVTSVDNVTTGSSGTEDSESGSVIAATGGLRNGFGVVNLNMGGLMTLLAAALVGGVLAVILGCSFTSLWYLRRIQGALDGMEERMRKAQVEPCARPRLSPFSDVCGQGLSPVPLSPLSQQMVQSPLESVYSLGRTSGKTAPNPCKVSFPIPRVVH</sequence>
<keyword evidence="1" id="KW-0812">Transmembrane</keyword>
<proteinExistence type="predicted"/>
<evidence type="ECO:0000313" key="3">
    <source>
        <dbReference type="Proteomes" id="UP000053647"/>
    </source>
</evidence>
<dbReference type="OrthoDB" id="10642234at2759"/>
<reference evidence="2 3" key="1">
    <citation type="submission" date="2014-06" db="EMBL/GenBank/DDBJ databases">
        <authorList>
            <consortium name="DOE Joint Genome Institute"/>
            <person name="Kuo A."/>
            <person name="Kohler A."/>
            <person name="Nagy L.G."/>
            <person name="Floudas D."/>
            <person name="Copeland A."/>
            <person name="Barry K.W."/>
            <person name="Cichocki N."/>
            <person name="Veneault-Fourrey C."/>
            <person name="LaButti K."/>
            <person name="Lindquist E.A."/>
            <person name="Lipzen A."/>
            <person name="Lundell T."/>
            <person name="Morin E."/>
            <person name="Murat C."/>
            <person name="Sun H."/>
            <person name="Tunlid A."/>
            <person name="Henrissat B."/>
            <person name="Grigoriev I.V."/>
            <person name="Hibbett D.S."/>
            <person name="Martin F."/>
            <person name="Nordberg H.P."/>
            <person name="Cantor M.N."/>
            <person name="Hua S.X."/>
        </authorList>
    </citation>
    <scope>NUCLEOTIDE SEQUENCE [LARGE SCALE GENOMIC DNA]</scope>
    <source>
        <strain evidence="2 3">ATCC 200175</strain>
    </source>
</reference>
<dbReference type="EMBL" id="KN819335">
    <property type="protein sequence ID" value="KIJ15832.1"/>
    <property type="molecule type" value="Genomic_DNA"/>
</dbReference>
<feature type="transmembrane region" description="Helical" evidence="1">
    <location>
        <begin position="149"/>
        <end position="173"/>
    </location>
</feature>
<protein>
    <submittedName>
        <fullName evidence="2">Uncharacterized protein</fullName>
    </submittedName>
</protein>
<keyword evidence="3" id="KW-1185">Reference proteome</keyword>
<keyword evidence="1" id="KW-0472">Membrane</keyword>
<dbReference type="AlphaFoldDB" id="A0A0C9U8X1"/>
<evidence type="ECO:0000313" key="2">
    <source>
        <dbReference type="EMBL" id="KIJ15832.1"/>
    </source>
</evidence>
<name>A0A0C9U8X1_PAXIN</name>